<name>U1PTY8_9EURY</name>
<protein>
    <submittedName>
        <fullName evidence="2">Acetyltransferase (GNAT) family</fullName>
    </submittedName>
</protein>
<dbReference type="PROSITE" id="PS51186">
    <property type="entry name" value="GNAT"/>
    <property type="match status" value="1"/>
</dbReference>
<dbReference type="Gene3D" id="3.40.630.30">
    <property type="match status" value="1"/>
</dbReference>
<dbReference type="AlphaFoldDB" id="U1PTY8"/>
<evidence type="ECO:0000259" key="1">
    <source>
        <dbReference type="PROSITE" id="PS51186"/>
    </source>
</evidence>
<evidence type="ECO:0000313" key="3">
    <source>
        <dbReference type="Proteomes" id="UP000030710"/>
    </source>
</evidence>
<sequence>MGDSVQIRSGIQRKDSTDALMRLFDEAVLQITIETVHNRLTESSPGSALVAHDTNQDRVVGACLTVPTGEYDYISSNTGSYPLVAQHCPTEITHIAVTHSQQANGIGSRLVMAALATAPGPIVAQFHQSVCPFYETLGFDIAPVPADTNNRHIDDESDNTESTANILESASTCTADSVSSDISIYYRGTLR</sequence>
<dbReference type="RefSeq" id="WP_021055318.1">
    <property type="nucleotide sequence ID" value="NZ_KE356561.1"/>
</dbReference>
<dbReference type="InterPro" id="IPR000182">
    <property type="entry name" value="GNAT_dom"/>
</dbReference>
<dbReference type="HOGENOM" id="CLU_1418673_0_0_2"/>
<dbReference type="EMBL" id="KE356561">
    <property type="protein sequence ID" value="ERG95846.1"/>
    <property type="molecule type" value="Genomic_DNA"/>
</dbReference>
<dbReference type="GO" id="GO:0016747">
    <property type="term" value="F:acyltransferase activity, transferring groups other than amino-acyl groups"/>
    <property type="evidence" value="ECO:0007669"/>
    <property type="project" value="InterPro"/>
</dbReference>
<dbReference type="Pfam" id="PF00583">
    <property type="entry name" value="Acetyltransf_1"/>
    <property type="match status" value="1"/>
</dbReference>
<feature type="domain" description="N-acetyltransferase" evidence="1">
    <location>
        <begin position="5"/>
        <end position="160"/>
    </location>
</feature>
<dbReference type="Proteomes" id="UP000030710">
    <property type="component" value="Unassembled WGS sequence"/>
</dbReference>
<proteinExistence type="predicted"/>
<organism evidence="2 3">
    <name type="scientific">Haloquadratum walsbyi J07HQW2</name>
    <dbReference type="NCBI Taxonomy" id="1238425"/>
    <lineage>
        <taxon>Archaea</taxon>
        <taxon>Methanobacteriati</taxon>
        <taxon>Methanobacteriota</taxon>
        <taxon>Stenosarchaea group</taxon>
        <taxon>Halobacteria</taxon>
        <taxon>Halobacteriales</taxon>
        <taxon>Haloferacaceae</taxon>
        <taxon>Haloquadratum</taxon>
    </lineage>
</organism>
<evidence type="ECO:0000313" key="2">
    <source>
        <dbReference type="EMBL" id="ERG95846.1"/>
    </source>
</evidence>
<keyword evidence="2" id="KW-0808">Transferase</keyword>
<accession>U1PTY8</accession>
<dbReference type="InterPro" id="IPR016181">
    <property type="entry name" value="Acyl_CoA_acyltransferase"/>
</dbReference>
<dbReference type="eggNOG" id="arCOG04721">
    <property type="taxonomic scope" value="Archaea"/>
</dbReference>
<reference evidence="2 3" key="1">
    <citation type="journal article" date="2013" name="PLoS ONE">
        <title>Assembly-driven community genomics of a hypersaline microbial ecosystem.</title>
        <authorList>
            <person name="Podell S."/>
            <person name="Ugalde J.A."/>
            <person name="Narasingarao P."/>
            <person name="Banfield J.F."/>
            <person name="Heidelberg K.B."/>
            <person name="Allen E.E."/>
        </authorList>
    </citation>
    <scope>NUCLEOTIDE SEQUENCE [LARGE SCALE GENOMIC DNA]</scope>
    <source>
        <strain evidence="3">J07HQW2</strain>
    </source>
</reference>
<gene>
    <name evidence="2" type="ORF">J07HQW2_02306</name>
</gene>
<dbReference type="SUPFAM" id="SSF55729">
    <property type="entry name" value="Acyl-CoA N-acyltransferases (Nat)"/>
    <property type="match status" value="1"/>
</dbReference>